<feature type="domain" description="PPIase FKBP-type" evidence="9">
    <location>
        <begin position="99"/>
        <end position="211"/>
    </location>
</feature>
<dbReference type="Pfam" id="PF00254">
    <property type="entry name" value="FKBP_C"/>
    <property type="match status" value="1"/>
</dbReference>
<dbReference type="Proteomes" id="UP000271272">
    <property type="component" value="Unassembled WGS sequence"/>
</dbReference>
<keyword evidence="11" id="KW-1185">Reference proteome</keyword>
<dbReference type="GO" id="GO:0003755">
    <property type="term" value="F:peptidyl-prolyl cis-trans isomerase activity"/>
    <property type="evidence" value="ECO:0007669"/>
    <property type="project" value="UniProtKB-KW"/>
</dbReference>
<dbReference type="AlphaFoldDB" id="A0A3P1UMK3"/>
<feature type="compositionally biased region" description="Low complexity" evidence="7">
    <location>
        <begin position="184"/>
        <end position="193"/>
    </location>
</feature>
<comment type="caution">
    <text evidence="10">The sequence shown here is derived from an EMBL/GenBank/DDBJ whole genome shotgun (WGS) entry which is preliminary data.</text>
</comment>
<evidence type="ECO:0000256" key="6">
    <source>
        <dbReference type="PROSITE-ProRule" id="PRU00277"/>
    </source>
</evidence>
<dbReference type="PROSITE" id="PS50059">
    <property type="entry name" value="FKBP_PPIASE"/>
    <property type="match status" value="1"/>
</dbReference>
<dbReference type="PANTHER" id="PTHR43811">
    <property type="entry name" value="FKBP-TYPE PEPTIDYL-PROLYL CIS-TRANS ISOMERASE FKPA"/>
    <property type="match status" value="1"/>
</dbReference>
<dbReference type="SUPFAM" id="SSF54534">
    <property type="entry name" value="FKBP-like"/>
    <property type="match status" value="1"/>
</dbReference>
<dbReference type="Gene3D" id="3.10.50.40">
    <property type="match status" value="1"/>
</dbReference>
<comment type="similarity">
    <text evidence="2">Belongs to the FKBP-type PPIase family.</text>
</comment>
<feature type="chain" id="PRO_5038918270" description="peptidylprolyl isomerase" evidence="8">
    <location>
        <begin position="21"/>
        <end position="355"/>
    </location>
</feature>
<evidence type="ECO:0000313" key="10">
    <source>
        <dbReference type="EMBL" id="RRD22971.1"/>
    </source>
</evidence>
<evidence type="ECO:0000256" key="4">
    <source>
        <dbReference type="ARBA" id="ARBA00023110"/>
    </source>
</evidence>
<accession>A0A3P1UMK3</accession>
<dbReference type="RefSeq" id="WP_124934776.1">
    <property type="nucleotide sequence ID" value="NZ_RQZC01000034.1"/>
</dbReference>
<dbReference type="EMBL" id="RQZC01000034">
    <property type="protein sequence ID" value="RRD22971.1"/>
    <property type="molecule type" value="Genomic_DNA"/>
</dbReference>
<feature type="region of interest" description="Disordered" evidence="7">
    <location>
        <begin position="58"/>
        <end position="80"/>
    </location>
</feature>
<organism evidence="10 11">
    <name type="scientific">Actinomyces bowdenii</name>
    <dbReference type="NCBI Taxonomy" id="131109"/>
    <lineage>
        <taxon>Bacteria</taxon>
        <taxon>Bacillati</taxon>
        <taxon>Actinomycetota</taxon>
        <taxon>Actinomycetes</taxon>
        <taxon>Actinomycetales</taxon>
        <taxon>Actinomycetaceae</taxon>
        <taxon>Actinomyces</taxon>
    </lineage>
</organism>
<feature type="region of interest" description="Disordered" evidence="7">
    <location>
        <begin position="177"/>
        <end position="200"/>
    </location>
</feature>
<keyword evidence="8" id="KW-0732">Signal</keyword>
<dbReference type="InterPro" id="IPR001179">
    <property type="entry name" value="PPIase_FKBP_dom"/>
</dbReference>
<gene>
    <name evidence="10" type="ORF">EII10_12300</name>
</gene>
<feature type="region of interest" description="Disordered" evidence="7">
    <location>
        <begin position="287"/>
        <end position="306"/>
    </location>
</feature>
<keyword evidence="4 6" id="KW-0697">Rotamase</keyword>
<feature type="signal peptide" evidence="8">
    <location>
        <begin position="1"/>
        <end position="20"/>
    </location>
</feature>
<dbReference type="InterPro" id="IPR046357">
    <property type="entry name" value="PPIase_dom_sf"/>
</dbReference>
<dbReference type="OrthoDB" id="25996at2"/>
<reference evidence="10 11" key="1">
    <citation type="submission" date="2018-11" db="EMBL/GenBank/DDBJ databases">
        <title>Genomes From Bacteria Associated with the Canine Oral Cavity: a Test Case for Automated Genome-Based Taxonomic Assignment.</title>
        <authorList>
            <person name="Coil D.A."/>
            <person name="Jospin G."/>
            <person name="Darling A.E."/>
            <person name="Wallis C."/>
            <person name="Davis I.J."/>
            <person name="Harris S."/>
            <person name="Eisen J.A."/>
            <person name="Holcombe L.J."/>
            <person name="O'Flynn C."/>
        </authorList>
    </citation>
    <scope>NUCLEOTIDE SEQUENCE [LARGE SCALE GENOMIC DNA]</scope>
    <source>
        <strain evidence="10 11">OH5050</strain>
    </source>
</reference>
<feature type="compositionally biased region" description="Low complexity" evidence="7">
    <location>
        <begin position="287"/>
        <end position="301"/>
    </location>
</feature>
<dbReference type="EC" id="5.2.1.8" evidence="3 6"/>
<evidence type="ECO:0000259" key="9">
    <source>
        <dbReference type="PROSITE" id="PS50059"/>
    </source>
</evidence>
<keyword evidence="5 6" id="KW-0413">Isomerase</keyword>
<evidence type="ECO:0000313" key="11">
    <source>
        <dbReference type="Proteomes" id="UP000271272"/>
    </source>
</evidence>
<dbReference type="PANTHER" id="PTHR43811:SF19">
    <property type="entry name" value="39 KDA FK506-BINDING NUCLEAR PROTEIN"/>
    <property type="match status" value="1"/>
</dbReference>
<evidence type="ECO:0000256" key="2">
    <source>
        <dbReference type="ARBA" id="ARBA00006577"/>
    </source>
</evidence>
<comment type="catalytic activity">
    <reaction evidence="1 6">
        <text>[protein]-peptidylproline (omega=180) = [protein]-peptidylproline (omega=0)</text>
        <dbReference type="Rhea" id="RHEA:16237"/>
        <dbReference type="Rhea" id="RHEA-COMP:10747"/>
        <dbReference type="Rhea" id="RHEA-COMP:10748"/>
        <dbReference type="ChEBI" id="CHEBI:83833"/>
        <dbReference type="ChEBI" id="CHEBI:83834"/>
        <dbReference type="EC" id="5.2.1.8"/>
    </reaction>
</comment>
<evidence type="ECO:0000256" key="3">
    <source>
        <dbReference type="ARBA" id="ARBA00013194"/>
    </source>
</evidence>
<evidence type="ECO:0000256" key="1">
    <source>
        <dbReference type="ARBA" id="ARBA00000971"/>
    </source>
</evidence>
<proteinExistence type="inferred from homology"/>
<dbReference type="PROSITE" id="PS51257">
    <property type="entry name" value="PROKAR_LIPOPROTEIN"/>
    <property type="match status" value="1"/>
</dbReference>
<evidence type="ECO:0000256" key="7">
    <source>
        <dbReference type="SAM" id="MobiDB-lite"/>
    </source>
</evidence>
<evidence type="ECO:0000256" key="5">
    <source>
        <dbReference type="ARBA" id="ARBA00023235"/>
    </source>
</evidence>
<protein>
    <recommendedName>
        <fullName evidence="3 6">peptidylprolyl isomerase</fullName>
        <ecNumber evidence="3 6">5.2.1.8</ecNumber>
    </recommendedName>
</protein>
<evidence type="ECO:0000256" key="8">
    <source>
        <dbReference type="SAM" id="SignalP"/>
    </source>
</evidence>
<sequence length="355" mass="35977">MRRTPLTLTTLALAACLTLAGCGQSSTEPDATASSSAPVAAPTPVDCATVTVDSDAKTLPTLSGSEGQEPAVSWGGGEAPENLTVKTLSQGEGAEISAEDTVVVNYVGWKWGDQDPFDTSWKPDPASATASATTAPTPMAFSLSGVIPGWTCGLQGAHVGDRLLMSIPGELAYGEQATGPEAAQQQSQQQSQPQGPPTGDLVFFVDVLGGGSPEEIAAGTKDAVMEGEAALAERGVSVSGNLGEAATLSIEEGAAEPTEYEVIVLARGSGAPLEVGSQFLAHIAGSPWPGAGQQQGSQPSSTWEQNTPQVIAVDEQQLKGLVGVPAGSRVVVLAPKDDSTGVPAGAFIMDVEQVL</sequence>
<name>A0A3P1UMK3_9ACTO</name>